<keyword evidence="4" id="KW-0812">Transmembrane</keyword>
<feature type="coiled-coil region" evidence="3">
    <location>
        <begin position="331"/>
        <end position="358"/>
    </location>
</feature>
<dbReference type="InterPro" id="IPR026512">
    <property type="entry name" value="RGS7BP/RGS9BP"/>
</dbReference>
<reference evidence="5 6" key="1">
    <citation type="submission" date="2023-03" db="EMBL/GenBank/DDBJ databases">
        <title>High-quality genome of Scylla paramamosain provides insights in environmental adaptation.</title>
        <authorList>
            <person name="Zhang L."/>
        </authorList>
    </citation>
    <scope>NUCLEOTIDE SEQUENCE [LARGE SCALE GENOMIC DNA]</scope>
    <source>
        <strain evidence="5">LZ_2023a</strain>
        <tissue evidence="5">Muscle</tissue>
    </source>
</reference>
<organism evidence="5 6">
    <name type="scientific">Scylla paramamosain</name>
    <name type="common">Mud crab</name>
    <dbReference type="NCBI Taxonomy" id="85552"/>
    <lineage>
        <taxon>Eukaryota</taxon>
        <taxon>Metazoa</taxon>
        <taxon>Ecdysozoa</taxon>
        <taxon>Arthropoda</taxon>
        <taxon>Crustacea</taxon>
        <taxon>Multicrustacea</taxon>
        <taxon>Malacostraca</taxon>
        <taxon>Eumalacostraca</taxon>
        <taxon>Eucarida</taxon>
        <taxon>Decapoda</taxon>
        <taxon>Pleocyemata</taxon>
        <taxon>Brachyura</taxon>
        <taxon>Eubrachyura</taxon>
        <taxon>Portunoidea</taxon>
        <taxon>Portunidae</taxon>
        <taxon>Portuninae</taxon>
        <taxon>Scylla</taxon>
    </lineage>
</organism>
<gene>
    <name evidence="5" type="ORF">O3P69_005535</name>
</gene>
<keyword evidence="2" id="KW-0734">Signal transduction inhibitor</keyword>
<name>A0AAW0U914_SCYPA</name>
<evidence type="ECO:0000313" key="6">
    <source>
        <dbReference type="Proteomes" id="UP001487740"/>
    </source>
</evidence>
<feature type="transmembrane region" description="Helical" evidence="4">
    <location>
        <begin position="412"/>
        <end position="437"/>
    </location>
</feature>
<dbReference type="PANTHER" id="PTHR21029">
    <property type="entry name" value="R-SEVEN BINDING PROTEIN (R7BP) HOMOLOG"/>
    <property type="match status" value="1"/>
</dbReference>
<protein>
    <submittedName>
        <fullName evidence="5">Uncharacterized protein</fullName>
    </submittedName>
</protein>
<comment type="caution">
    <text evidence="5">The sequence shown here is derived from an EMBL/GenBank/DDBJ whole genome shotgun (WGS) entry which is preliminary data.</text>
</comment>
<keyword evidence="4" id="KW-0472">Membrane</keyword>
<evidence type="ECO:0000256" key="4">
    <source>
        <dbReference type="SAM" id="Phobius"/>
    </source>
</evidence>
<evidence type="ECO:0000256" key="1">
    <source>
        <dbReference type="ARBA" id="ARBA00007457"/>
    </source>
</evidence>
<keyword evidence="4" id="KW-1133">Transmembrane helix</keyword>
<keyword evidence="6" id="KW-1185">Reference proteome</keyword>
<dbReference type="GO" id="GO:0009968">
    <property type="term" value="P:negative regulation of signal transduction"/>
    <property type="evidence" value="ECO:0007669"/>
    <property type="project" value="UniProtKB-KW"/>
</dbReference>
<sequence>MSARLASRQQILIEPRLVFVNQYPGEFGINGPMRTERLARTLIAIDQQGTGRGLPGKQRFFNLSSSYCHLSRKTALPCTSLKMDAVLRGLRASLISRPTQVSHGPHASCQGEHRQSGLKAVLGESTQPRMNCRPRRRPRWVMWGRGGGGGGGSHGSLNALGGGPAGGLAGRTMWIPYCSHPDTRNLPIPLEFAGKTECLKLIRELNRETSNYRHLAVGVGGSGDCEQLRDELKRSRRRAQDLARQAKNKLNPYLLETDPVRPEVARLWRILFCCIRVLEQEMLRTLTLQHTFGLHLGPVGLINTGVHEYGGSHRPGPASLEALELPLDDRQALERAEVNQLQKELIDLRNLINVMESSLDLKAWVLDEITEKQLLAAINDDSPSFHDNNESGCSEAESVGAESVNTVQRRRYICYILSCVVAIFLLGTVLGILLALFT</sequence>
<evidence type="ECO:0000313" key="5">
    <source>
        <dbReference type="EMBL" id="KAK8396559.1"/>
    </source>
</evidence>
<dbReference type="EMBL" id="JARAKH010000016">
    <property type="protein sequence ID" value="KAK8396559.1"/>
    <property type="molecule type" value="Genomic_DNA"/>
</dbReference>
<evidence type="ECO:0000256" key="3">
    <source>
        <dbReference type="SAM" id="Coils"/>
    </source>
</evidence>
<accession>A0AAW0U914</accession>
<comment type="similarity">
    <text evidence="1">Belongs to the RGS7BP/RGS9BP family.</text>
</comment>
<dbReference type="AlphaFoldDB" id="A0AAW0U914"/>
<proteinExistence type="inferred from homology"/>
<dbReference type="Proteomes" id="UP001487740">
    <property type="component" value="Unassembled WGS sequence"/>
</dbReference>
<keyword evidence="3" id="KW-0175">Coiled coil</keyword>
<evidence type="ECO:0000256" key="2">
    <source>
        <dbReference type="ARBA" id="ARBA00022700"/>
    </source>
</evidence>